<dbReference type="InterPro" id="IPR042100">
    <property type="entry name" value="Bug_dom1"/>
</dbReference>
<dbReference type="CDD" id="cd07012">
    <property type="entry name" value="PBP2_Bug_TTT"/>
    <property type="match status" value="1"/>
</dbReference>
<dbReference type="AlphaFoldDB" id="A0A3P4B9B4"/>
<keyword evidence="4" id="KW-1185">Reference proteome</keyword>
<protein>
    <submittedName>
        <fullName evidence="3">Tripartite tricarboxylate transporter family receptor</fullName>
    </submittedName>
</protein>
<accession>A0A3P4B9B4</accession>
<dbReference type="InterPro" id="IPR005064">
    <property type="entry name" value="BUG"/>
</dbReference>
<evidence type="ECO:0000313" key="3">
    <source>
        <dbReference type="EMBL" id="VCU72200.1"/>
    </source>
</evidence>
<dbReference type="PIRSF" id="PIRSF017082">
    <property type="entry name" value="YflP"/>
    <property type="match status" value="1"/>
</dbReference>
<feature type="signal peptide" evidence="2">
    <location>
        <begin position="1"/>
        <end position="28"/>
    </location>
</feature>
<evidence type="ECO:0000256" key="1">
    <source>
        <dbReference type="ARBA" id="ARBA00006987"/>
    </source>
</evidence>
<dbReference type="SUPFAM" id="SSF53850">
    <property type="entry name" value="Periplasmic binding protein-like II"/>
    <property type="match status" value="1"/>
</dbReference>
<dbReference type="Gene3D" id="3.40.190.150">
    <property type="entry name" value="Bordetella uptake gene, domain 1"/>
    <property type="match status" value="1"/>
</dbReference>
<dbReference type="Gene3D" id="3.40.190.10">
    <property type="entry name" value="Periplasmic binding protein-like II"/>
    <property type="match status" value="1"/>
</dbReference>
<keyword evidence="2" id="KW-0732">Signal</keyword>
<keyword evidence="3" id="KW-0675">Receptor</keyword>
<evidence type="ECO:0000313" key="4">
    <source>
        <dbReference type="Proteomes" id="UP000277294"/>
    </source>
</evidence>
<feature type="chain" id="PRO_5017937045" evidence="2">
    <location>
        <begin position="29"/>
        <end position="329"/>
    </location>
</feature>
<gene>
    <name evidence="3" type="ORF">PIGHUM_04297</name>
</gene>
<dbReference type="PANTHER" id="PTHR42928">
    <property type="entry name" value="TRICARBOXYLATE-BINDING PROTEIN"/>
    <property type="match status" value="1"/>
</dbReference>
<evidence type="ECO:0000256" key="2">
    <source>
        <dbReference type="SAM" id="SignalP"/>
    </source>
</evidence>
<reference evidence="3 4" key="1">
    <citation type="submission" date="2018-10" db="EMBL/GenBank/DDBJ databases">
        <authorList>
            <person name="Criscuolo A."/>
        </authorList>
    </citation>
    <scope>NUCLEOTIDE SEQUENCE [LARGE SCALE GENOMIC DNA]</scope>
    <source>
        <strain evidence="3">DnA1</strain>
    </source>
</reference>
<dbReference type="Pfam" id="PF03401">
    <property type="entry name" value="TctC"/>
    <property type="match status" value="1"/>
</dbReference>
<name>A0A3P4B9B4_9BURK</name>
<sequence>MISALSRASRLAALPAVAVLAAAGSAHAAAFPSKPLTIVVPAAPGGSPDILARLVGKALSEKIGQPVTIDNRPGGAGNIAAGHVARAEPDGYTLLVATDGIATNQTLFKERPYDALTSYAPVVQAINAPQIFAIRSGLQDKDLQSFLKNAKAAPGKYALASPAIGTTGQLGVLMLQKQAGITVTPVVYKSAQPALTDVLGGHADGIIVTLAPALPFIQEGRLTPIAVSTSTRSGVLPNVKTFVEQGLPDFAFGSWQGFVAPAGTPADVIKYLNQAFNDVLKDPGIKRKLEEQAFDVVGGTPEAFGALIASSVKSWGDVIRANGLAQGQQ</sequence>
<proteinExistence type="inferred from homology"/>
<dbReference type="Proteomes" id="UP000277294">
    <property type="component" value="Unassembled WGS sequence"/>
</dbReference>
<dbReference type="PANTHER" id="PTHR42928:SF5">
    <property type="entry name" value="BLR1237 PROTEIN"/>
    <property type="match status" value="1"/>
</dbReference>
<comment type="similarity">
    <text evidence="1">Belongs to the UPF0065 (bug) family.</text>
</comment>
<dbReference type="EMBL" id="UWPJ01000037">
    <property type="protein sequence ID" value="VCU72200.1"/>
    <property type="molecule type" value="Genomic_DNA"/>
</dbReference>
<organism evidence="3 4">
    <name type="scientific">Pigmentiphaga humi</name>
    <dbReference type="NCBI Taxonomy" id="2478468"/>
    <lineage>
        <taxon>Bacteria</taxon>
        <taxon>Pseudomonadati</taxon>
        <taxon>Pseudomonadota</taxon>
        <taxon>Betaproteobacteria</taxon>
        <taxon>Burkholderiales</taxon>
        <taxon>Alcaligenaceae</taxon>
        <taxon>Pigmentiphaga</taxon>
    </lineage>
</organism>